<gene>
    <name evidence="6" type="ORF">LDJ82_04010</name>
</gene>
<evidence type="ECO:0000313" key="7">
    <source>
        <dbReference type="Proteomes" id="UP001198374"/>
    </source>
</evidence>
<keyword evidence="4" id="KW-0949">S-adenosyl-L-methionine</keyword>
<reference evidence="7" key="1">
    <citation type="submission" date="2023-07" db="EMBL/GenBank/DDBJ databases">
        <title>FDA dAtabase for Regulatory Grade micrObial Sequences (FDA-ARGOS): Supporting development and validation of Infectious Disease Dx tests.</title>
        <authorList>
            <person name="Sproer C."/>
            <person name="Gronow S."/>
            <person name="Severitt S."/>
            <person name="Schroder I."/>
            <person name="Tallon L."/>
            <person name="Sadzewicz L."/>
            <person name="Zhao X."/>
            <person name="Boylan J."/>
            <person name="Ott S."/>
            <person name="Bowen H."/>
            <person name="Vavikolanu K."/>
            <person name="Hazen T."/>
            <person name="Aluvathingal J."/>
            <person name="Nadendla S."/>
            <person name="Lowell S."/>
            <person name="Myers T."/>
            <person name="Yan Y."/>
        </authorList>
    </citation>
    <scope>NUCLEOTIDE SEQUENCE [LARGE SCALE GENOMIC DNA]</scope>
    <source>
        <strain evidence="7">FDAARGOS_1538</strain>
    </source>
</reference>
<accession>A0ABS7Z0J8</accession>
<evidence type="ECO:0000256" key="1">
    <source>
        <dbReference type="ARBA" id="ARBA00011900"/>
    </source>
</evidence>
<dbReference type="GO" id="GO:0008168">
    <property type="term" value="F:methyltransferase activity"/>
    <property type="evidence" value="ECO:0007669"/>
    <property type="project" value="UniProtKB-KW"/>
</dbReference>
<dbReference type="InterPro" id="IPR012327">
    <property type="entry name" value="MeTrfase_D12"/>
</dbReference>
<evidence type="ECO:0000256" key="3">
    <source>
        <dbReference type="ARBA" id="ARBA00022679"/>
    </source>
</evidence>
<dbReference type="GO" id="GO:0032259">
    <property type="term" value="P:methylation"/>
    <property type="evidence" value="ECO:0007669"/>
    <property type="project" value="UniProtKB-KW"/>
</dbReference>
<name>A0ABS7Z0J8_9FIRM</name>
<keyword evidence="2 6" id="KW-0489">Methyltransferase</keyword>
<evidence type="ECO:0000256" key="4">
    <source>
        <dbReference type="ARBA" id="ARBA00022691"/>
    </source>
</evidence>
<dbReference type="Gene3D" id="3.40.50.150">
    <property type="entry name" value="Vaccinia Virus protein VP39"/>
    <property type="match status" value="2"/>
</dbReference>
<dbReference type="InterPro" id="IPR002052">
    <property type="entry name" value="DNA_methylase_N6_adenine_CS"/>
</dbReference>
<evidence type="ECO:0000313" key="6">
    <source>
        <dbReference type="EMBL" id="MCA2096076.1"/>
    </source>
</evidence>
<dbReference type="PROSITE" id="PS00092">
    <property type="entry name" value="N6_MTASE"/>
    <property type="match status" value="1"/>
</dbReference>
<dbReference type="Pfam" id="PF02086">
    <property type="entry name" value="MethyltransfD12"/>
    <property type="match status" value="1"/>
</dbReference>
<dbReference type="RefSeq" id="WP_209773600.1">
    <property type="nucleotide sequence ID" value="NZ_JAGGLO010000004.1"/>
</dbReference>
<protein>
    <recommendedName>
        <fullName evidence="1">site-specific DNA-methyltransferase (adenine-specific)</fullName>
        <ecNumber evidence="1">2.1.1.72</ecNumber>
    </recommendedName>
</protein>
<keyword evidence="3" id="KW-0808">Transferase</keyword>
<proteinExistence type="predicted"/>
<keyword evidence="7" id="KW-1185">Reference proteome</keyword>
<dbReference type="InterPro" id="IPR029063">
    <property type="entry name" value="SAM-dependent_MTases_sf"/>
</dbReference>
<comment type="caution">
    <text evidence="6">The sequence shown here is derived from an EMBL/GenBank/DDBJ whole genome shotgun (WGS) entry which is preliminary data.</text>
</comment>
<dbReference type="EC" id="2.1.1.72" evidence="1"/>
<organism evidence="6 7">
    <name type="scientific">Anaerococcus degeneri</name>
    <dbReference type="NCBI Taxonomy" id="361500"/>
    <lineage>
        <taxon>Bacteria</taxon>
        <taxon>Bacillati</taxon>
        <taxon>Bacillota</taxon>
        <taxon>Tissierellia</taxon>
        <taxon>Tissierellales</taxon>
        <taxon>Peptoniphilaceae</taxon>
        <taxon>Anaerococcus</taxon>
    </lineage>
</organism>
<comment type="catalytic activity">
    <reaction evidence="5">
        <text>a 2'-deoxyadenosine in DNA + S-adenosyl-L-methionine = an N(6)-methyl-2'-deoxyadenosine in DNA + S-adenosyl-L-homocysteine + H(+)</text>
        <dbReference type="Rhea" id="RHEA:15197"/>
        <dbReference type="Rhea" id="RHEA-COMP:12418"/>
        <dbReference type="Rhea" id="RHEA-COMP:12419"/>
        <dbReference type="ChEBI" id="CHEBI:15378"/>
        <dbReference type="ChEBI" id="CHEBI:57856"/>
        <dbReference type="ChEBI" id="CHEBI:59789"/>
        <dbReference type="ChEBI" id="CHEBI:90615"/>
        <dbReference type="ChEBI" id="CHEBI:90616"/>
        <dbReference type="EC" id="2.1.1.72"/>
    </reaction>
</comment>
<dbReference type="Proteomes" id="UP001198374">
    <property type="component" value="Unassembled WGS sequence"/>
</dbReference>
<dbReference type="PRINTS" id="PR00505">
    <property type="entry name" value="D12N6MTFRASE"/>
</dbReference>
<dbReference type="SUPFAM" id="SSF53335">
    <property type="entry name" value="S-adenosyl-L-methionine-dependent methyltransferases"/>
    <property type="match status" value="1"/>
</dbReference>
<evidence type="ECO:0000256" key="2">
    <source>
        <dbReference type="ARBA" id="ARBA00022603"/>
    </source>
</evidence>
<sequence length="315" mass="36770">MKLILDKKKIRKGRPIGLPYVGSKKKISKKIIEIIKQNFGTDKTIYDLFGGGGAITLECKLQGLNVVYNDIDPIPGQMIQKILSEDREYIKTLICSREEFFKIRDKENKTIDDHLKLLINSFGNNSKHYLYSKELSDFKYKLARKIIANHDCFEGYKQTETFKKAVQEKKEITQLQQLQQIQQVEKISGGGGTPAKSLRIQQLERLVHLENMKVIPNLEIHNKDYKEFSNIKNSIIYLDPPYKDTNKVYRNNNIDYENFYKRCKEMSKENVVLISGYSMPDDFEVVYEFTKARSTMQGGSHESKYEKLFMVKDNF</sequence>
<evidence type="ECO:0000256" key="5">
    <source>
        <dbReference type="ARBA" id="ARBA00047942"/>
    </source>
</evidence>
<dbReference type="EMBL" id="JAIWIY010000001">
    <property type="protein sequence ID" value="MCA2096076.1"/>
    <property type="molecule type" value="Genomic_DNA"/>
</dbReference>